<dbReference type="InterPro" id="IPR005829">
    <property type="entry name" value="Sugar_transporter_CS"/>
</dbReference>
<feature type="transmembrane region" description="Helical" evidence="5">
    <location>
        <begin position="201"/>
        <end position="221"/>
    </location>
</feature>
<evidence type="ECO:0000313" key="8">
    <source>
        <dbReference type="Proteomes" id="UP000291343"/>
    </source>
</evidence>
<dbReference type="EMBL" id="QKKF02019547">
    <property type="protein sequence ID" value="RZF39815.1"/>
    <property type="molecule type" value="Genomic_DNA"/>
</dbReference>
<evidence type="ECO:0000256" key="1">
    <source>
        <dbReference type="ARBA" id="ARBA00004141"/>
    </source>
</evidence>
<dbReference type="PANTHER" id="PTHR48021">
    <property type="match status" value="1"/>
</dbReference>
<sequence length="573" mass="62711">MQTGERQPLLDIKAAVRNFQEDGTLNMDSKRRREESMKGTIIQIGLCIIGNLAQVSSGLSMGFSAVALPYMSEPGGEINATKEEASWIASLAAITVPIGCLISGPILDRWGRKFGILFVNLPFFVGWLLIAVQPSLYRIYLGRALTGFGTGLASTPATIYFAEVATSSLRGFLISGTSIAISTGVLVVYILGYILQENWKGIAFFCALFPVVAALLVAIMVPESPTWLLSKGRQDEACLSLKLIRGASSANEIQDELDSMTDRQKSNRRNASSFLETLSNFKYPQVYKPFFIMNMFFFFQQFSGIFVVIFYAVDQVRNSGIDVDPFLVSIMIGLIRLLFTMLAAWSSKHYGRRPTAIVSGAGMTLSLFFLIVHLYNNTAPPLPAHKPHFASSHNLTSSLLGLNSTLEIDSSNSSSIVANATRLLAPGSNSQEVVISWTPLIALLVYVLASTIGFLTLPWAMIGEVYPAEIRGVASGMTTCVAYIASFITVKAYPIVLDVLHQSGVFLVFGVTALLGTIFIYMFLPETQGKSLREVEEYFTRSGKNKNFSVDQETDGMVSSNRKPIVIQKAQNK</sequence>
<dbReference type="PROSITE" id="PS00217">
    <property type="entry name" value="SUGAR_TRANSPORT_2"/>
    <property type="match status" value="1"/>
</dbReference>
<feature type="transmembrane region" description="Helical" evidence="5">
    <location>
        <begin position="434"/>
        <end position="460"/>
    </location>
</feature>
<comment type="caution">
    <text evidence="7">The sequence shown here is derived from an EMBL/GenBank/DDBJ whole genome shotgun (WGS) entry which is preliminary data.</text>
</comment>
<dbReference type="OrthoDB" id="6612291at2759"/>
<dbReference type="Gene3D" id="1.20.1250.20">
    <property type="entry name" value="MFS general substrate transporter like domains"/>
    <property type="match status" value="2"/>
</dbReference>
<keyword evidence="2 5" id="KW-0812">Transmembrane</keyword>
<keyword evidence="8" id="KW-1185">Reference proteome</keyword>
<keyword evidence="4 5" id="KW-0472">Membrane</keyword>
<dbReference type="STRING" id="195883.A0A482X1R0"/>
<reference evidence="7 8" key="1">
    <citation type="journal article" date="2017" name="Gigascience">
        <title>Genome sequence of the small brown planthopper, Laodelphax striatellus.</title>
        <authorList>
            <person name="Zhu J."/>
            <person name="Jiang F."/>
            <person name="Wang X."/>
            <person name="Yang P."/>
            <person name="Bao Y."/>
            <person name="Zhao W."/>
            <person name="Wang W."/>
            <person name="Lu H."/>
            <person name="Wang Q."/>
            <person name="Cui N."/>
            <person name="Li J."/>
            <person name="Chen X."/>
            <person name="Luo L."/>
            <person name="Yu J."/>
            <person name="Kang L."/>
            <person name="Cui F."/>
        </authorList>
    </citation>
    <scope>NUCLEOTIDE SEQUENCE [LARGE SCALE GENOMIC DNA]</scope>
    <source>
        <strain evidence="7">Lst14</strain>
    </source>
</reference>
<dbReference type="GO" id="GO:0016020">
    <property type="term" value="C:membrane"/>
    <property type="evidence" value="ECO:0007669"/>
    <property type="project" value="UniProtKB-SubCell"/>
</dbReference>
<comment type="subcellular location">
    <subcellularLocation>
        <location evidence="1">Membrane</location>
        <topology evidence="1">Multi-pass membrane protein</topology>
    </subcellularLocation>
</comment>
<dbReference type="SUPFAM" id="SSF103473">
    <property type="entry name" value="MFS general substrate transporter"/>
    <property type="match status" value="1"/>
</dbReference>
<organism evidence="7 8">
    <name type="scientific">Laodelphax striatellus</name>
    <name type="common">Small brown planthopper</name>
    <name type="synonym">Delphax striatella</name>
    <dbReference type="NCBI Taxonomy" id="195883"/>
    <lineage>
        <taxon>Eukaryota</taxon>
        <taxon>Metazoa</taxon>
        <taxon>Ecdysozoa</taxon>
        <taxon>Arthropoda</taxon>
        <taxon>Hexapoda</taxon>
        <taxon>Insecta</taxon>
        <taxon>Pterygota</taxon>
        <taxon>Neoptera</taxon>
        <taxon>Paraneoptera</taxon>
        <taxon>Hemiptera</taxon>
        <taxon>Auchenorrhyncha</taxon>
        <taxon>Fulgoroidea</taxon>
        <taxon>Delphacidae</taxon>
        <taxon>Criomorphinae</taxon>
        <taxon>Laodelphax</taxon>
    </lineage>
</organism>
<keyword evidence="3 5" id="KW-1133">Transmembrane helix</keyword>
<feature type="transmembrane region" description="Helical" evidence="5">
    <location>
        <begin position="87"/>
        <end position="107"/>
    </location>
</feature>
<accession>A0A482X1R0</accession>
<protein>
    <recommendedName>
        <fullName evidence="6">Major facilitator superfamily (MFS) profile domain-containing protein</fullName>
    </recommendedName>
</protein>
<dbReference type="FunCoup" id="A0A482X1R0">
    <property type="interactions" value="33"/>
</dbReference>
<evidence type="ECO:0000256" key="5">
    <source>
        <dbReference type="SAM" id="Phobius"/>
    </source>
</evidence>
<evidence type="ECO:0000259" key="6">
    <source>
        <dbReference type="PROSITE" id="PS50850"/>
    </source>
</evidence>
<dbReference type="SMR" id="A0A482X1R0"/>
<dbReference type="InterPro" id="IPR005828">
    <property type="entry name" value="MFS_sugar_transport-like"/>
</dbReference>
<dbReference type="Pfam" id="PF00083">
    <property type="entry name" value="Sugar_tr"/>
    <property type="match status" value="2"/>
</dbReference>
<dbReference type="Proteomes" id="UP000291343">
    <property type="component" value="Unassembled WGS sequence"/>
</dbReference>
<evidence type="ECO:0000256" key="2">
    <source>
        <dbReference type="ARBA" id="ARBA00022692"/>
    </source>
</evidence>
<feature type="transmembrane region" description="Helical" evidence="5">
    <location>
        <begin position="114"/>
        <end position="133"/>
    </location>
</feature>
<dbReference type="InterPro" id="IPR020846">
    <property type="entry name" value="MFS_dom"/>
</dbReference>
<feature type="transmembrane region" description="Helical" evidence="5">
    <location>
        <begin position="173"/>
        <end position="195"/>
    </location>
</feature>
<dbReference type="PROSITE" id="PS50850">
    <property type="entry name" value="MFS"/>
    <property type="match status" value="1"/>
</dbReference>
<dbReference type="PRINTS" id="PR00171">
    <property type="entry name" value="SUGRTRNSPORT"/>
</dbReference>
<feature type="transmembrane region" description="Helical" evidence="5">
    <location>
        <begin position="505"/>
        <end position="524"/>
    </location>
</feature>
<feature type="domain" description="Major facilitator superfamily (MFS) profile" evidence="6">
    <location>
        <begin position="46"/>
        <end position="528"/>
    </location>
</feature>
<dbReference type="InParanoid" id="A0A482X1R0"/>
<dbReference type="InterPro" id="IPR036259">
    <property type="entry name" value="MFS_trans_sf"/>
</dbReference>
<name>A0A482X1R0_LAOST</name>
<gene>
    <name evidence="7" type="ORF">LSTR_LSTR000463</name>
</gene>
<dbReference type="AlphaFoldDB" id="A0A482X1R0"/>
<feature type="transmembrane region" description="Helical" evidence="5">
    <location>
        <begin position="40"/>
        <end position="67"/>
    </location>
</feature>
<evidence type="ECO:0000256" key="4">
    <source>
        <dbReference type="ARBA" id="ARBA00023136"/>
    </source>
</evidence>
<dbReference type="PANTHER" id="PTHR48021:SF1">
    <property type="entry name" value="GH07001P-RELATED"/>
    <property type="match status" value="1"/>
</dbReference>
<evidence type="ECO:0000313" key="7">
    <source>
        <dbReference type="EMBL" id="RZF39815.1"/>
    </source>
</evidence>
<feature type="transmembrane region" description="Helical" evidence="5">
    <location>
        <begin position="290"/>
        <end position="313"/>
    </location>
</feature>
<dbReference type="InterPro" id="IPR050549">
    <property type="entry name" value="MFS_Trehalose_Transporter"/>
</dbReference>
<dbReference type="InterPro" id="IPR003663">
    <property type="entry name" value="Sugar/inositol_transpt"/>
</dbReference>
<dbReference type="GO" id="GO:0022857">
    <property type="term" value="F:transmembrane transporter activity"/>
    <property type="evidence" value="ECO:0007669"/>
    <property type="project" value="InterPro"/>
</dbReference>
<feature type="transmembrane region" description="Helical" evidence="5">
    <location>
        <begin position="325"/>
        <end position="345"/>
    </location>
</feature>
<feature type="transmembrane region" description="Helical" evidence="5">
    <location>
        <begin position="472"/>
        <end position="493"/>
    </location>
</feature>
<proteinExistence type="predicted"/>
<feature type="transmembrane region" description="Helical" evidence="5">
    <location>
        <begin position="357"/>
        <end position="375"/>
    </location>
</feature>
<evidence type="ECO:0000256" key="3">
    <source>
        <dbReference type="ARBA" id="ARBA00022989"/>
    </source>
</evidence>